<keyword evidence="3" id="KW-1185">Reference proteome</keyword>
<evidence type="ECO:0000313" key="2">
    <source>
        <dbReference type="EMBL" id="KAA1102217.1"/>
    </source>
</evidence>
<organism evidence="2 3">
    <name type="scientific">Puccinia graminis f. sp. tritici</name>
    <dbReference type="NCBI Taxonomy" id="56615"/>
    <lineage>
        <taxon>Eukaryota</taxon>
        <taxon>Fungi</taxon>
        <taxon>Dikarya</taxon>
        <taxon>Basidiomycota</taxon>
        <taxon>Pucciniomycotina</taxon>
        <taxon>Pucciniomycetes</taxon>
        <taxon>Pucciniales</taxon>
        <taxon>Pucciniaceae</taxon>
        <taxon>Puccinia</taxon>
    </lineage>
</organism>
<feature type="compositionally biased region" description="Acidic residues" evidence="1">
    <location>
        <begin position="94"/>
        <end position="108"/>
    </location>
</feature>
<feature type="region of interest" description="Disordered" evidence="1">
    <location>
        <begin position="1"/>
        <end position="62"/>
    </location>
</feature>
<evidence type="ECO:0000256" key="1">
    <source>
        <dbReference type="SAM" id="MobiDB-lite"/>
    </source>
</evidence>
<proteinExistence type="predicted"/>
<name>A0A5B0PKU8_PUCGR</name>
<sequence>MSFNGEWIPGATFSGRAFPDDDTNTARMNDGDSIASSGDSSISDVETNLANDTETNDANPEVAVPNNTIVFASDDSPPTYQLAALPLGSPENPIEIEDGDAGNQPEDNEEITDYERLNSPRFDPVEIVPFQATVVDEEDVLRARERINRWFNNHIRHNSQRVLRGRSRRARAAAGPVEPYWTVNELMDSVLEELDDILNNASRVELIHV</sequence>
<evidence type="ECO:0000313" key="3">
    <source>
        <dbReference type="Proteomes" id="UP000324748"/>
    </source>
</evidence>
<reference evidence="2 3" key="1">
    <citation type="submission" date="2019-05" db="EMBL/GenBank/DDBJ databases">
        <title>Emergence of the Ug99 lineage of the wheat stem rust pathogen through somatic hybridization.</title>
        <authorList>
            <person name="Li F."/>
            <person name="Upadhyaya N.M."/>
            <person name="Sperschneider J."/>
            <person name="Matny O."/>
            <person name="Nguyen-Phuc H."/>
            <person name="Mago R."/>
            <person name="Raley C."/>
            <person name="Miller M.E."/>
            <person name="Silverstein K.A.T."/>
            <person name="Henningsen E."/>
            <person name="Hirsch C.D."/>
            <person name="Visser B."/>
            <person name="Pretorius Z.A."/>
            <person name="Steffenson B.J."/>
            <person name="Schwessinger B."/>
            <person name="Dodds P.N."/>
            <person name="Figueroa M."/>
        </authorList>
    </citation>
    <scope>NUCLEOTIDE SEQUENCE [LARGE SCALE GENOMIC DNA]</scope>
    <source>
        <strain evidence="2">21-0</strain>
    </source>
</reference>
<dbReference type="OrthoDB" id="2510861at2759"/>
<dbReference type="AlphaFoldDB" id="A0A5B0PKU8"/>
<feature type="compositionally biased region" description="Low complexity" evidence="1">
    <location>
        <begin position="31"/>
        <end position="44"/>
    </location>
</feature>
<feature type="region of interest" description="Disordered" evidence="1">
    <location>
        <begin position="88"/>
        <end position="108"/>
    </location>
</feature>
<dbReference type="EMBL" id="VSWC01000053">
    <property type="protein sequence ID" value="KAA1102217.1"/>
    <property type="molecule type" value="Genomic_DNA"/>
</dbReference>
<dbReference type="Proteomes" id="UP000324748">
    <property type="component" value="Unassembled WGS sequence"/>
</dbReference>
<comment type="caution">
    <text evidence="2">The sequence shown here is derived from an EMBL/GenBank/DDBJ whole genome shotgun (WGS) entry which is preliminary data.</text>
</comment>
<gene>
    <name evidence="2" type="ORF">PGT21_036887</name>
</gene>
<protein>
    <submittedName>
        <fullName evidence="2">Uncharacterized protein</fullName>
    </submittedName>
</protein>
<accession>A0A5B0PKU8</accession>
<feature type="compositionally biased region" description="Polar residues" evidence="1">
    <location>
        <begin position="45"/>
        <end position="58"/>
    </location>
</feature>